<dbReference type="PRINTS" id="PR00411">
    <property type="entry name" value="PNDRDTASEI"/>
</dbReference>
<comment type="caution">
    <text evidence="9">The sequence shown here is derived from an EMBL/GenBank/DDBJ whole genome shotgun (WGS) entry which is preliminary data.</text>
</comment>
<evidence type="ECO:0000259" key="8">
    <source>
        <dbReference type="Pfam" id="PF07992"/>
    </source>
</evidence>
<evidence type="ECO:0000313" key="9">
    <source>
        <dbReference type="EMBL" id="MFC5450795.1"/>
    </source>
</evidence>
<protein>
    <recommendedName>
        <fullName evidence="2">NADH:ubiquinone reductase (non-electrogenic)</fullName>
        <ecNumber evidence="2">1.6.5.9</ecNumber>
    </recommendedName>
</protein>
<sequence length="413" mass="44799">MEQRIVVVGGGYAGLNAVNALQKQFASDPRIQLVLIDKESFHLRKVLLFQRAVQETPIKVPYSDYFGDTVEVIQAELIAVEPEAKQIRICRPDGAYEDQPYDRLILCLGSKVVSASPEQGGISLTDMESGDRIRRQLEQNLSDARRAVHEAERRRLLSVAIVGGGITGIETAGELASGLRRKAAAAGLDPAEVAVTLINSQQRLLEAAPPHVSRRLEQELSAIGVRVKHGSRAEQFRDGELALRGGELVPVGACVWTLGLRPNPLVQRLGLPITSDGKLQVDAQYHVHGSDGIYAIGDCAHIMDPVSGAADGMTCKEAIPQAGRLAKIIKAELASMNGPQHASYTNVFCISLGPDRGLVWLQKWGMNLVLTGKVGLHIRKLTWDMASLLSGKQGNVSELVYRQKKAGEGRNVH</sequence>
<dbReference type="GO" id="GO:0016491">
    <property type="term" value="F:oxidoreductase activity"/>
    <property type="evidence" value="ECO:0007669"/>
    <property type="project" value="UniProtKB-KW"/>
</dbReference>
<keyword evidence="4" id="KW-0274">FAD</keyword>
<evidence type="ECO:0000256" key="5">
    <source>
        <dbReference type="ARBA" id="ARBA00023002"/>
    </source>
</evidence>
<reference evidence="10" key="1">
    <citation type="journal article" date="2019" name="Int. J. Syst. Evol. Microbiol.">
        <title>The Global Catalogue of Microorganisms (GCM) 10K type strain sequencing project: providing services to taxonomists for standard genome sequencing and annotation.</title>
        <authorList>
            <consortium name="The Broad Institute Genomics Platform"/>
            <consortium name="The Broad Institute Genome Sequencing Center for Infectious Disease"/>
            <person name="Wu L."/>
            <person name="Ma J."/>
        </authorList>
    </citation>
    <scope>NUCLEOTIDE SEQUENCE [LARGE SCALE GENOMIC DNA]</scope>
    <source>
        <strain evidence="10">KACC 11904</strain>
    </source>
</reference>
<organism evidence="9 10">
    <name type="scientific">Paenibacillus aestuarii</name>
    <dbReference type="NCBI Taxonomy" id="516965"/>
    <lineage>
        <taxon>Bacteria</taxon>
        <taxon>Bacillati</taxon>
        <taxon>Bacillota</taxon>
        <taxon>Bacilli</taxon>
        <taxon>Bacillales</taxon>
        <taxon>Paenibacillaceae</taxon>
        <taxon>Paenibacillus</taxon>
    </lineage>
</organism>
<keyword evidence="10" id="KW-1185">Reference proteome</keyword>
<proteinExistence type="inferred from homology"/>
<keyword evidence="6" id="KW-0520">NAD</keyword>
<feature type="domain" description="FAD/NAD(P)-binding" evidence="8">
    <location>
        <begin position="4"/>
        <end position="309"/>
    </location>
</feature>
<dbReference type="EC" id="1.6.5.9" evidence="2"/>
<dbReference type="PANTHER" id="PTHR43706:SF47">
    <property type="entry name" value="EXTERNAL NADH-UBIQUINONE OXIDOREDUCTASE 1, MITOCHONDRIAL-RELATED"/>
    <property type="match status" value="1"/>
</dbReference>
<name>A0ABW0KBL8_9BACL</name>
<dbReference type="Pfam" id="PF07992">
    <property type="entry name" value="Pyr_redox_2"/>
    <property type="match status" value="1"/>
</dbReference>
<evidence type="ECO:0000256" key="3">
    <source>
        <dbReference type="ARBA" id="ARBA00022630"/>
    </source>
</evidence>
<evidence type="ECO:0000256" key="7">
    <source>
        <dbReference type="ARBA" id="ARBA00047599"/>
    </source>
</evidence>
<dbReference type="PRINTS" id="PR00368">
    <property type="entry name" value="FADPNR"/>
</dbReference>
<dbReference type="RefSeq" id="WP_270878922.1">
    <property type="nucleotide sequence ID" value="NZ_JAQFVF010000022.1"/>
</dbReference>
<dbReference type="Gene3D" id="3.50.50.100">
    <property type="match status" value="1"/>
</dbReference>
<accession>A0ABW0KBL8</accession>
<comment type="catalytic activity">
    <reaction evidence="7">
        <text>a quinone + NADH + H(+) = a quinol + NAD(+)</text>
        <dbReference type="Rhea" id="RHEA:46160"/>
        <dbReference type="ChEBI" id="CHEBI:15378"/>
        <dbReference type="ChEBI" id="CHEBI:24646"/>
        <dbReference type="ChEBI" id="CHEBI:57540"/>
        <dbReference type="ChEBI" id="CHEBI:57945"/>
        <dbReference type="ChEBI" id="CHEBI:132124"/>
        <dbReference type="EC" id="1.6.5.9"/>
    </reaction>
</comment>
<dbReference type="InterPro" id="IPR036188">
    <property type="entry name" value="FAD/NAD-bd_sf"/>
</dbReference>
<evidence type="ECO:0000256" key="1">
    <source>
        <dbReference type="ARBA" id="ARBA00005272"/>
    </source>
</evidence>
<dbReference type="PANTHER" id="PTHR43706">
    <property type="entry name" value="NADH DEHYDROGENASE"/>
    <property type="match status" value="1"/>
</dbReference>
<dbReference type="EMBL" id="JBHSMJ010000029">
    <property type="protein sequence ID" value="MFC5450795.1"/>
    <property type="molecule type" value="Genomic_DNA"/>
</dbReference>
<comment type="similarity">
    <text evidence="1">Belongs to the NADH dehydrogenase family.</text>
</comment>
<dbReference type="Proteomes" id="UP001596044">
    <property type="component" value="Unassembled WGS sequence"/>
</dbReference>
<keyword evidence="3" id="KW-0285">Flavoprotein</keyword>
<evidence type="ECO:0000256" key="6">
    <source>
        <dbReference type="ARBA" id="ARBA00023027"/>
    </source>
</evidence>
<keyword evidence="5 9" id="KW-0560">Oxidoreductase</keyword>
<gene>
    <name evidence="9" type="ORF">ACFPOG_21300</name>
</gene>
<dbReference type="SUPFAM" id="SSF51905">
    <property type="entry name" value="FAD/NAD(P)-binding domain"/>
    <property type="match status" value="1"/>
</dbReference>
<dbReference type="InterPro" id="IPR045024">
    <property type="entry name" value="NDH-2"/>
</dbReference>
<evidence type="ECO:0000256" key="2">
    <source>
        <dbReference type="ARBA" id="ARBA00012637"/>
    </source>
</evidence>
<dbReference type="InterPro" id="IPR023753">
    <property type="entry name" value="FAD/NAD-binding_dom"/>
</dbReference>
<evidence type="ECO:0000256" key="4">
    <source>
        <dbReference type="ARBA" id="ARBA00022827"/>
    </source>
</evidence>
<evidence type="ECO:0000313" key="10">
    <source>
        <dbReference type="Proteomes" id="UP001596044"/>
    </source>
</evidence>